<dbReference type="AlphaFoldDB" id="A0A9X0ASS9"/>
<proteinExistence type="predicted"/>
<dbReference type="EMBL" id="JAPEIS010000003">
    <property type="protein sequence ID" value="KAJ8068300.1"/>
    <property type="molecule type" value="Genomic_DNA"/>
</dbReference>
<reference evidence="1" key="1">
    <citation type="submission" date="2022-11" db="EMBL/GenBank/DDBJ databases">
        <title>Genome Resource of Sclerotinia nivalis Strain SnTB1, a Plant Pathogen Isolated from American Ginseng.</title>
        <authorList>
            <person name="Fan S."/>
        </authorList>
    </citation>
    <scope>NUCLEOTIDE SEQUENCE</scope>
    <source>
        <strain evidence="1">SnTB1</strain>
    </source>
</reference>
<evidence type="ECO:0000313" key="2">
    <source>
        <dbReference type="Proteomes" id="UP001152300"/>
    </source>
</evidence>
<protein>
    <submittedName>
        <fullName evidence="1">Uncharacterized protein</fullName>
    </submittedName>
</protein>
<name>A0A9X0ASS9_9HELO</name>
<organism evidence="1 2">
    <name type="scientific">Sclerotinia nivalis</name>
    <dbReference type="NCBI Taxonomy" id="352851"/>
    <lineage>
        <taxon>Eukaryota</taxon>
        <taxon>Fungi</taxon>
        <taxon>Dikarya</taxon>
        <taxon>Ascomycota</taxon>
        <taxon>Pezizomycotina</taxon>
        <taxon>Leotiomycetes</taxon>
        <taxon>Helotiales</taxon>
        <taxon>Sclerotiniaceae</taxon>
        <taxon>Sclerotinia</taxon>
    </lineage>
</organism>
<dbReference type="Proteomes" id="UP001152300">
    <property type="component" value="Unassembled WGS sequence"/>
</dbReference>
<keyword evidence="2" id="KW-1185">Reference proteome</keyword>
<evidence type="ECO:0000313" key="1">
    <source>
        <dbReference type="EMBL" id="KAJ8068300.1"/>
    </source>
</evidence>
<comment type="caution">
    <text evidence="1">The sequence shown here is derived from an EMBL/GenBank/DDBJ whole genome shotgun (WGS) entry which is preliminary data.</text>
</comment>
<gene>
    <name evidence="1" type="ORF">OCU04_003863</name>
</gene>
<accession>A0A9X0ASS9</accession>
<sequence>MRQSLLLPQFETHPGSNPRELFLQPERIDTRAHVPVGRGSFSQYWTHGLSMRNSLRGSLPWTKACRLSSQCNTTSEFSLTWKLGKYISRSLAESFWSNL</sequence>